<evidence type="ECO:0000256" key="2">
    <source>
        <dbReference type="HAMAP-Rule" id="MF_01074"/>
    </source>
</evidence>
<dbReference type="Gene3D" id="3.10.20.300">
    <property type="entry name" value="mk0293 like domain"/>
    <property type="match status" value="1"/>
</dbReference>
<gene>
    <name evidence="3" type="primary">larC</name>
    <name evidence="3" type="ORF">L0665_10270</name>
</gene>
<evidence type="ECO:0000313" key="3">
    <source>
        <dbReference type="EMBL" id="MDE4908992.1"/>
    </source>
</evidence>
<keyword evidence="1 2" id="KW-0533">Nickel</keyword>
<dbReference type="EMBL" id="JAKELO010000002">
    <property type="protein sequence ID" value="MDE4908992.1"/>
    <property type="molecule type" value="Genomic_DNA"/>
</dbReference>
<proteinExistence type="inferred from homology"/>
<dbReference type="Pfam" id="PF01969">
    <property type="entry name" value="Ni_insertion"/>
    <property type="match status" value="1"/>
</dbReference>
<dbReference type="RefSeq" id="WP_274925600.1">
    <property type="nucleotide sequence ID" value="NZ_JAKELO010000002.1"/>
</dbReference>
<dbReference type="NCBIfam" id="TIGR00299">
    <property type="entry name" value="nickel pincer cofactor biosynthesis protein LarC"/>
    <property type="match status" value="1"/>
</dbReference>
<dbReference type="GO" id="GO:0016151">
    <property type="term" value="F:nickel cation binding"/>
    <property type="evidence" value="ECO:0007669"/>
    <property type="project" value="UniProtKB-UniRule"/>
</dbReference>
<accession>A0A9Q4KVG3</accession>
<keyword evidence="4" id="KW-1185">Reference proteome</keyword>
<dbReference type="Gene3D" id="3.30.70.1380">
    <property type="entry name" value="Transcriptional regulatory protein pf0864 domain like"/>
    <property type="match status" value="1"/>
</dbReference>
<reference evidence="3" key="1">
    <citation type="submission" date="2022-01" db="EMBL/GenBank/DDBJ databases">
        <title>Draft genome of Methanogenium marinum DSM 15558.</title>
        <authorList>
            <person name="Chen S.-C."/>
            <person name="You Y.-T."/>
        </authorList>
    </citation>
    <scope>NUCLEOTIDE SEQUENCE</scope>
    <source>
        <strain evidence="3">DSM 15558</strain>
    </source>
</reference>
<comment type="similarity">
    <text evidence="2">Belongs to the LarC family.</text>
</comment>
<organism evidence="3 4">
    <name type="scientific">Methanogenium marinum</name>
    <dbReference type="NCBI Taxonomy" id="348610"/>
    <lineage>
        <taxon>Archaea</taxon>
        <taxon>Methanobacteriati</taxon>
        <taxon>Methanobacteriota</taxon>
        <taxon>Stenosarchaea group</taxon>
        <taxon>Methanomicrobia</taxon>
        <taxon>Methanomicrobiales</taxon>
        <taxon>Methanomicrobiaceae</taxon>
        <taxon>Methanogenium</taxon>
    </lineage>
</organism>
<sequence length="396" mass="42524">MRVLCFDPFSGAAGDMVTGALLECGADRDAVTHAMASVVASPSFTSVERCSIRALRIETHAGPTSRTFHEVCDIVTGADAPHEVKEMAVRVFTRIRDAEEEIHGAHTHFHEVGADDAIADVIGACTAFLSLSPDAVRTSAVALGTGTIKSAHGIYPLPAPATLAILRKGHLPIRYTNEERELCTPTGAALLAEFMATETDEINTDTGHVTAVGYGAGTRNPSHMPNVLRVSVCESGTEKEADTIDILETNVDDTTAEVIAYTIERLMDAGARDASAIPLIMKKGRPGTLIRVICSHAMAGDLTRIMTEEMGTLGVRCIPSVHRSFITRTVEPVEITLGSGTVSIPVKTGWIGTEPVSCKAEYEVARQAAKAAQVPLRDVTRRAEEKRWRELRGEER</sequence>
<evidence type="ECO:0000256" key="1">
    <source>
        <dbReference type="ARBA" id="ARBA00022596"/>
    </source>
</evidence>
<dbReference type="Proteomes" id="UP001143747">
    <property type="component" value="Unassembled WGS sequence"/>
</dbReference>
<dbReference type="InterPro" id="IPR002822">
    <property type="entry name" value="Ni_insertion"/>
</dbReference>
<comment type="caution">
    <text evidence="3">The sequence shown here is derived from an EMBL/GenBank/DDBJ whole genome shotgun (WGS) entry which is preliminary data.</text>
</comment>
<dbReference type="PANTHER" id="PTHR36566:SF1">
    <property type="entry name" value="PYRIDINIUM-3,5-BISTHIOCARBOXYLIC ACID MONONUCLEOTIDE NICKEL INSERTION PROTEIN"/>
    <property type="match status" value="1"/>
</dbReference>
<dbReference type="AlphaFoldDB" id="A0A9Q4KVG3"/>
<protein>
    <recommendedName>
        <fullName evidence="2">Putative nickel insertion protein</fullName>
    </recommendedName>
</protein>
<dbReference type="GO" id="GO:0016829">
    <property type="term" value="F:lyase activity"/>
    <property type="evidence" value="ECO:0007669"/>
    <property type="project" value="UniProtKB-UniRule"/>
</dbReference>
<name>A0A9Q4KVG3_9EURY</name>
<evidence type="ECO:0000313" key="4">
    <source>
        <dbReference type="Proteomes" id="UP001143747"/>
    </source>
</evidence>
<dbReference type="HAMAP" id="MF_01074">
    <property type="entry name" value="LarC"/>
    <property type="match status" value="1"/>
</dbReference>
<dbReference type="PANTHER" id="PTHR36566">
    <property type="entry name" value="NICKEL INSERTION PROTEIN-RELATED"/>
    <property type="match status" value="1"/>
</dbReference>
<keyword evidence="2" id="KW-0456">Lyase</keyword>